<reference evidence="1" key="1">
    <citation type="submission" date="2023-04" db="EMBL/GenBank/DDBJ databases">
        <title>Black Yeasts Isolated from many extreme environments.</title>
        <authorList>
            <person name="Coleine C."/>
            <person name="Stajich J.E."/>
            <person name="Selbmann L."/>
        </authorList>
    </citation>
    <scope>NUCLEOTIDE SEQUENCE</scope>
    <source>
        <strain evidence="1">CCFEE 5312</strain>
    </source>
</reference>
<keyword evidence="2" id="KW-1185">Reference proteome</keyword>
<name>A0AAJ0D7J8_9PEZI</name>
<evidence type="ECO:0000313" key="1">
    <source>
        <dbReference type="EMBL" id="KAK3048289.1"/>
    </source>
</evidence>
<gene>
    <name evidence="1" type="ORF">LTR09_010282</name>
</gene>
<sequence>MLQLLLFSHFEHFDRTLTRMEHALAIVTDGSDEVTEQYLRHRGSVGDSTPRNVINDIVRFAVDAEVPQFYTKNRNQAFWYEMLAKEGLNIWLGKVADAWVEDAANVERAARHVQRQTTVTGAPMVRMFGFCRFKAVPAAESWYFLEDGPGVDDKQQTMVFIALEELGPHNGFPFPLSPGQDVCMDGNAAVWTPPTGGGLAICISVDL</sequence>
<proteinExistence type="predicted"/>
<dbReference type="EMBL" id="JAWDJX010000050">
    <property type="protein sequence ID" value="KAK3048289.1"/>
    <property type="molecule type" value="Genomic_DNA"/>
</dbReference>
<protein>
    <submittedName>
        <fullName evidence="1">Uncharacterized protein</fullName>
    </submittedName>
</protein>
<organism evidence="1 2">
    <name type="scientific">Extremus antarcticus</name>
    <dbReference type="NCBI Taxonomy" id="702011"/>
    <lineage>
        <taxon>Eukaryota</taxon>
        <taxon>Fungi</taxon>
        <taxon>Dikarya</taxon>
        <taxon>Ascomycota</taxon>
        <taxon>Pezizomycotina</taxon>
        <taxon>Dothideomycetes</taxon>
        <taxon>Dothideomycetidae</taxon>
        <taxon>Mycosphaerellales</taxon>
        <taxon>Extremaceae</taxon>
        <taxon>Extremus</taxon>
    </lineage>
</organism>
<accession>A0AAJ0D7J8</accession>
<dbReference type="Proteomes" id="UP001271007">
    <property type="component" value="Unassembled WGS sequence"/>
</dbReference>
<comment type="caution">
    <text evidence="1">The sequence shown here is derived from an EMBL/GenBank/DDBJ whole genome shotgun (WGS) entry which is preliminary data.</text>
</comment>
<evidence type="ECO:0000313" key="2">
    <source>
        <dbReference type="Proteomes" id="UP001271007"/>
    </source>
</evidence>
<dbReference type="AlphaFoldDB" id="A0AAJ0D7J8"/>